<gene>
    <name evidence="1" type="ORF">ElP_48620</name>
</gene>
<dbReference type="Proteomes" id="UP000317835">
    <property type="component" value="Chromosome"/>
</dbReference>
<protein>
    <submittedName>
        <fullName evidence="1">Uncharacterized protein</fullName>
    </submittedName>
</protein>
<dbReference type="KEGG" id="tpla:ElP_48620"/>
<dbReference type="RefSeq" id="WP_197446318.1">
    <property type="nucleotide sequence ID" value="NZ_CP036426.1"/>
</dbReference>
<proteinExistence type="predicted"/>
<dbReference type="EMBL" id="CP036426">
    <property type="protein sequence ID" value="QDV36932.1"/>
    <property type="molecule type" value="Genomic_DNA"/>
</dbReference>
<name>A0A518H7V1_9BACT</name>
<reference evidence="1 2" key="1">
    <citation type="submission" date="2019-02" db="EMBL/GenBank/DDBJ databases">
        <title>Deep-cultivation of Planctomycetes and their phenomic and genomic characterization uncovers novel biology.</title>
        <authorList>
            <person name="Wiegand S."/>
            <person name="Jogler M."/>
            <person name="Boedeker C."/>
            <person name="Pinto D."/>
            <person name="Vollmers J."/>
            <person name="Rivas-Marin E."/>
            <person name="Kohn T."/>
            <person name="Peeters S.H."/>
            <person name="Heuer A."/>
            <person name="Rast P."/>
            <person name="Oberbeckmann S."/>
            <person name="Bunk B."/>
            <person name="Jeske O."/>
            <person name="Meyerdierks A."/>
            <person name="Storesund J.E."/>
            <person name="Kallscheuer N."/>
            <person name="Luecker S."/>
            <person name="Lage O.M."/>
            <person name="Pohl T."/>
            <person name="Merkel B.J."/>
            <person name="Hornburger P."/>
            <person name="Mueller R.-W."/>
            <person name="Bruemmer F."/>
            <person name="Labrenz M."/>
            <person name="Spormann A.M."/>
            <person name="Op den Camp H."/>
            <person name="Overmann J."/>
            <person name="Amann R."/>
            <person name="Jetten M.S.M."/>
            <person name="Mascher T."/>
            <person name="Medema M.H."/>
            <person name="Devos D.P."/>
            <person name="Kaster A.-K."/>
            <person name="Ovreas L."/>
            <person name="Rohde M."/>
            <person name="Galperin M.Y."/>
            <person name="Jogler C."/>
        </authorList>
    </citation>
    <scope>NUCLEOTIDE SEQUENCE [LARGE SCALE GENOMIC DNA]</scope>
    <source>
        <strain evidence="1 2">ElP</strain>
    </source>
</reference>
<keyword evidence="2" id="KW-1185">Reference proteome</keyword>
<dbReference type="AlphaFoldDB" id="A0A518H7V1"/>
<evidence type="ECO:0000313" key="2">
    <source>
        <dbReference type="Proteomes" id="UP000317835"/>
    </source>
</evidence>
<accession>A0A518H7V1</accession>
<organism evidence="1 2">
    <name type="scientific">Tautonia plasticadhaerens</name>
    <dbReference type="NCBI Taxonomy" id="2527974"/>
    <lineage>
        <taxon>Bacteria</taxon>
        <taxon>Pseudomonadati</taxon>
        <taxon>Planctomycetota</taxon>
        <taxon>Planctomycetia</taxon>
        <taxon>Isosphaerales</taxon>
        <taxon>Isosphaeraceae</taxon>
        <taxon>Tautonia</taxon>
    </lineage>
</organism>
<sequence>MKGGILLGQGAEDDEHSGFDDNWIIEFRRDNQATMGLIWAGSIQETRREAG</sequence>
<evidence type="ECO:0000313" key="1">
    <source>
        <dbReference type="EMBL" id="QDV36932.1"/>
    </source>
</evidence>